<feature type="region of interest" description="Disordered" evidence="1">
    <location>
        <begin position="648"/>
        <end position="671"/>
    </location>
</feature>
<protein>
    <submittedName>
        <fullName evidence="2">Putative type III effector protein XopP class</fullName>
    </submittedName>
</protein>
<name>A0A1C3TJ87_XANCT</name>
<proteinExistence type="predicted"/>
<dbReference type="Proteomes" id="UP000093071">
    <property type="component" value="Chromosome I"/>
</dbReference>
<feature type="compositionally biased region" description="Basic residues" evidence="1">
    <location>
        <begin position="661"/>
        <end position="671"/>
    </location>
</feature>
<feature type="region of interest" description="Disordered" evidence="1">
    <location>
        <begin position="354"/>
        <end position="406"/>
    </location>
</feature>
<reference evidence="3" key="1">
    <citation type="submission" date="2016-07" db="EMBL/GenBank/DDBJ databases">
        <authorList>
            <person name="Jaenicke Sebastian"/>
        </authorList>
    </citation>
    <scope>NUCLEOTIDE SEQUENCE [LARGE SCALE GENOMIC DNA]</scope>
</reference>
<accession>A0A1C3TJ87</accession>
<dbReference type="RefSeq" id="WP_003480703.1">
    <property type="nucleotide sequence ID" value="NZ_LT604072.1"/>
</dbReference>
<evidence type="ECO:0000313" key="3">
    <source>
        <dbReference type="Proteomes" id="UP000093071"/>
    </source>
</evidence>
<organism evidence="2 3">
    <name type="scientific">Xanthomonas translucens pv. translucens DSM 18974</name>
    <dbReference type="NCBI Taxonomy" id="1261556"/>
    <lineage>
        <taxon>Bacteria</taxon>
        <taxon>Pseudomonadati</taxon>
        <taxon>Pseudomonadota</taxon>
        <taxon>Gammaproteobacteria</taxon>
        <taxon>Lysobacterales</taxon>
        <taxon>Lysobacteraceae</taxon>
        <taxon>Xanthomonas</taxon>
        <taxon>Xanthomonas translucens group</taxon>
    </lineage>
</organism>
<sequence length="671" mass="74260">MPGTDLLSVMTQLEVSNALSDEIAQKTKDLHKSKEKAAFFQEKILGPAQDTDSEKKLAPMDRLRFIDDAIQTARQGLDAFAYLNARGCLLKENSWKLELELLTLFGRAATVGYTTCDELLEEKWKRDLSAPTALLNRYAPDVRLIPKEAIARQQPEEWRGYLQKIDKYRATMDEFVNYVKAPGTLKKTRDKIEYMLQIFKTHLGSCYESMQAIRNMLTEIYTLKLEGQVESAETIGMHTLKPRMDELREANHYLGEAVPEAVQVLNHAILNHSIPLLIGAQVTPQVLAKHIAVMEDYAEHHGRIGSGLCLDVAAFIEDDKDEGTWRTMLDLAQALTEYRQCLLDLCRAASGGGRPALPQPATALEEQPAPSAPEPARKSRKSRGKRATAGPSAMPASPAAPGDTRTLAQRQADTLLKSVALEPAMVNALGADFIQIAKRLGKDTGNVEKMLHDADQDAASGFDFVRASVRGWFGSSEQLRQATAKLPADDPRIGPLNERLQVLELIEQRVRTREVDALKCDTQPRSVHLARLLAMNEIAQVDDPIRLPSEADSGDRGTLFEVRIEHKPLSDGQRPAPWFVHLHTATPVAANALASLNYKTFAAVHLKTAKEKNLGKRWETLMRALGNTDAKVHRATIGSDVLSPLLQARPGDAAAPGSRRIDHRGHRSSHP</sequence>
<dbReference type="EMBL" id="LT604072">
    <property type="protein sequence ID" value="SCB03296.1"/>
    <property type="molecule type" value="Genomic_DNA"/>
</dbReference>
<dbReference type="AlphaFoldDB" id="A0A1C3TJ87"/>
<gene>
    <name evidence="2" type="ORF">BN444_03663</name>
</gene>
<evidence type="ECO:0000256" key="1">
    <source>
        <dbReference type="SAM" id="MobiDB-lite"/>
    </source>
</evidence>
<feature type="compositionally biased region" description="Low complexity" evidence="1">
    <location>
        <begin position="387"/>
        <end position="402"/>
    </location>
</feature>
<evidence type="ECO:0000313" key="2">
    <source>
        <dbReference type="EMBL" id="SCB03296.1"/>
    </source>
</evidence>
<dbReference type="PATRIC" id="fig|1261556.5.peg.509"/>